<dbReference type="Pfam" id="PF12384">
    <property type="entry name" value="Peptidase_A2B"/>
    <property type="match status" value="1"/>
</dbReference>
<organism evidence="3 4">
    <name type="scientific">Vairimorpha apis BRL 01</name>
    <dbReference type="NCBI Taxonomy" id="1037528"/>
    <lineage>
        <taxon>Eukaryota</taxon>
        <taxon>Fungi</taxon>
        <taxon>Fungi incertae sedis</taxon>
        <taxon>Microsporidia</taxon>
        <taxon>Nosematidae</taxon>
        <taxon>Vairimorpha</taxon>
    </lineage>
</organism>
<feature type="domain" description="Peptidase A2B Ty3 transposon peptidase" evidence="2">
    <location>
        <begin position="134"/>
        <end position="222"/>
    </location>
</feature>
<proteinExistence type="predicted"/>
<sequence length="284" mass="32913">MTYDSFHMGLGEYTSLEIVRQVKEIENVKEILEYLQRIENHLMTKQKLNSKVSEKCYSPETVAGQKKFEAHKLTSIKLNKWCKIHKTASHRTRDCFLNNKNKGDPKYKQKQEKASKTMILTESANNEPCAIKIQCKVENKNFDIIIDSGSDHNFIRKDIALQLDSKIMDTKPLNVLFAGGQGAKVTKNISTGLKINGKIYKVKFYILPKMPVKLILGTEFLLSESCIIDYNKMLLVINKQNMVPIINNQKTTDELIDERLFEKISLMMKYKVDLDLNKKLKYYF</sequence>
<dbReference type="CDD" id="cd00303">
    <property type="entry name" value="retropepsin_like"/>
    <property type="match status" value="1"/>
</dbReference>
<dbReference type="SUPFAM" id="SSF50630">
    <property type="entry name" value="Acid proteases"/>
    <property type="match status" value="1"/>
</dbReference>
<dbReference type="AlphaFoldDB" id="T0MJ51"/>
<evidence type="ECO:0000313" key="4">
    <source>
        <dbReference type="Proteomes" id="UP000053780"/>
    </source>
</evidence>
<evidence type="ECO:0000259" key="2">
    <source>
        <dbReference type="Pfam" id="PF12384"/>
    </source>
</evidence>
<dbReference type="Proteomes" id="UP000053780">
    <property type="component" value="Unassembled WGS sequence"/>
</dbReference>
<evidence type="ECO:0000313" key="3">
    <source>
        <dbReference type="EMBL" id="EQB60955.1"/>
    </source>
</evidence>
<dbReference type="PROSITE" id="PS00141">
    <property type="entry name" value="ASP_PROTEASE"/>
    <property type="match status" value="1"/>
</dbReference>
<dbReference type="VEuPathDB" id="MicrosporidiaDB:NAPIS_ORF01473"/>
<dbReference type="OrthoDB" id="2425384at2759"/>
<evidence type="ECO:0000256" key="1">
    <source>
        <dbReference type="ARBA" id="ARBA00022750"/>
    </source>
</evidence>
<dbReference type="EMBL" id="KE647197">
    <property type="protein sequence ID" value="EQB60955.1"/>
    <property type="molecule type" value="Genomic_DNA"/>
</dbReference>
<dbReference type="InterPro" id="IPR021109">
    <property type="entry name" value="Peptidase_aspartic_dom_sf"/>
</dbReference>
<dbReference type="InterPro" id="IPR001969">
    <property type="entry name" value="Aspartic_peptidase_AS"/>
</dbReference>
<reference evidence="3 4" key="1">
    <citation type="journal article" date="2013" name="BMC Genomics">
        <title>Genome sequencing and comparative genomics of honey bee microsporidia, Nosema apis reveal novel insights into host-parasite interactions.</title>
        <authorList>
            <person name="Chen Yp."/>
            <person name="Pettis J.S."/>
            <person name="Zhao Y."/>
            <person name="Liu X."/>
            <person name="Tallon L.J."/>
            <person name="Sadzewicz L.D."/>
            <person name="Li R."/>
            <person name="Zheng H."/>
            <person name="Huang S."/>
            <person name="Zhang X."/>
            <person name="Hamilton M.C."/>
            <person name="Pernal S.F."/>
            <person name="Melathopoulos A.P."/>
            <person name="Yan X."/>
            <person name="Evans J.D."/>
        </authorList>
    </citation>
    <scope>NUCLEOTIDE SEQUENCE [LARGE SCALE GENOMIC DNA]</scope>
    <source>
        <strain evidence="3 4">BRL 01</strain>
    </source>
</reference>
<dbReference type="GO" id="GO:0006508">
    <property type="term" value="P:proteolysis"/>
    <property type="evidence" value="ECO:0007669"/>
    <property type="project" value="InterPro"/>
</dbReference>
<name>T0MJ51_9MICR</name>
<protein>
    <submittedName>
        <fullName evidence="3">Pol polyprotein</fullName>
    </submittedName>
</protein>
<dbReference type="HOGENOM" id="CLU_980369_0_0_1"/>
<keyword evidence="1" id="KW-0064">Aspartyl protease</keyword>
<dbReference type="Gene3D" id="2.40.70.10">
    <property type="entry name" value="Acid Proteases"/>
    <property type="match status" value="1"/>
</dbReference>
<keyword evidence="1" id="KW-0645">Protease</keyword>
<keyword evidence="1" id="KW-0378">Hydrolase</keyword>
<dbReference type="GO" id="GO:0004190">
    <property type="term" value="F:aspartic-type endopeptidase activity"/>
    <property type="evidence" value="ECO:0007669"/>
    <property type="project" value="UniProtKB-KW"/>
</dbReference>
<dbReference type="InterPro" id="IPR024650">
    <property type="entry name" value="Peptidase_A2B"/>
</dbReference>
<accession>T0MJ51</accession>
<gene>
    <name evidence="3" type="ORF">NAPIS_ORF01473</name>
</gene>
<keyword evidence="4" id="KW-1185">Reference proteome</keyword>